<proteinExistence type="predicted"/>
<organism evidence="3 4">
    <name type="scientific">Tanacetum coccineum</name>
    <dbReference type="NCBI Taxonomy" id="301880"/>
    <lineage>
        <taxon>Eukaryota</taxon>
        <taxon>Viridiplantae</taxon>
        <taxon>Streptophyta</taxon>
        <taxon>Embryophyta</taxon>
        <taxon>Tracheophyta</taxon>
        <taxon>Spermatophyta</taxon>
        <taxon>Magnoliopsida</taxon>
        <taxon>eudicotyledons</taxon>
        <taxon>Gunneridae</taxon>
        <taxon>Pentapetalae</taxon>
        <taxon>asterids</taxon>
        <taxon>campanulids</taxon>
        <taxon>Asterales</taxon>
        <taxon>Asteraceae</taxon>
        <taxon>Asteroideae</taxon>
        <taxon>Anthemideae</taxon>
        <taxon>Anthemidinae</taxon>
        <taxon>Tanacetum</taxon>
    </lineage>
</organism>
<reference evidence="3" key="2">
    <citation type="submission" date="2022-01" db="EMBL/GenBank/DDBJ databases">
        <authorList>
            <person name="Yamashiro T."/>
            <person name="Shiraishi A."/>
            <person name="Satake H."/>
            <person name="Nakayama K."/>
        </authorList>
    </citation>
    <scope>NUCLEOTIDE SEQUENCE</scope>
</reference>
<keyword evidence="4" id="KW-1185">Reference proteome</keyword>
<evidence type="ECO:0000259" key="2">
    <source>
        <dbReference type="Pfam" id="PF07727"/>
    </source>
</evidence>
<feature type="compositionally biased region" description="Polar residues" evidence="1">
    <location>
        <begin position="1"/>
        <end position="10"/>
    </location>
</feature>
<dbReference type="Proteomes" id="UP001151760">
    <property type="component" value="Unassembled WGS sequence"/>
</dbReference>
<protein>
    <submittedName>
        <fullName evidence="3">Ribonuclease H-like domain-containing protein</fullName>
    </submittedName>
</protein>
<gene>
    <name evidence="3" type="ORF">Tco_0908788</name>
</gene>
<sequence>MDQFLQQKTAPQEEDQGIDLGNLSPSYAVSSTPHTRIHKDHPIDHVIGDVQSSVQTRRMTTSYSELGFLSAIYEGKTHQDLHTCLFACFLSQEEPKRVSKALSDPAWVEAMQEELLQFNYKMPYTRRKGLIMNEEMLPVAMIEAIRIFLAYASYMVSLSTNGCQKCFLNGSNLKRGMTSSFGSTKKELCEEFEKLMKDKFQMSSMGELTFFLGLQVQQRKKGIFISQDKYVQEILKKFNYTDVTTRPDIMYALCACARFQVSPKTFPSLAVKKIFRYLKEFCDKHNMVAYLEKSTGSAGFHPIIDFITRCHIHYALTKKPEVCVSFIRQFWRSAEIVTDDDGSVKIHATIDGHSLSISEDKLTISKRWHFTSMRFLITSYPSLFKPLKKTAWEQFSSNIAAAVICLATDRKFNFSRMIFDHMVSNISKHPSETKVFTMKMEILLEPTSNKLLDHLKMEMEMEIPSSSNVKLITECSDTTYTCYEVMKDLIKVSKLPQSLISWTFIARLRTKVEEWAVRCTFPRFTKLVVKLCDGKRSFNSEKKKQGSRLAPMPEMILNCLLQSMLYQGMKPSVETINPKTKGSKKKANTDAIPKRKPSTAPKEKKSGTGKQKTSELENISEADLTEAEQLKIVIKGDVKKLLAP</sequence>
<evidence type="ECO:0000313" key="4">
    <source>
        <dbReference type="Proteomes" id="UP001151760"/>
    </source>
</evidence>
<accession>A0ABQ5CRG7</accession>
<evidence type="ECO:0000256" key="1">
    <source>
        <dbReference type="SAM" id="MobiDB-lite"/>
    </source>
</evidence>
<name>A0ABQ5CRG7_9ASTR</name>
<feature type="region of interest" description="Disordered" evidence="1">
    <location>
        <begin position="1"/>
        <end position="38"/>
    </location>
</feature>
<dbReference type="Pfam" id="PF07727">
    <property type="entry name" value="RVT_2"/>
    <property type="match status" value="1"/>
</dbReference>
<dbReference type="EMBL" id="BQNB010014466">
    <property type="protein sequence ID" value="GJT28513.1"/>
    <property type="molecule type" value="Genomic_DNA"/>
</dbReference>
<feature type="region of interest" description="Disordered" evidence="1">
    <location>
        <begin position="573"/>
        <end position="621"/>
    </location>
</feature>
<dbReference type="InterPro" id="IPR013103">
    <property type="entry name" value="RVT_2"/>
</dbReference>
<feature type="domain" description="Reverse transcriptase Ty1/copia-type" evidence="2">
    <location>
        <begin position="186"/>
        <end position="245"/>
    </location>
</feature>
<reference evidence="3" key="1">
    <citation type="journal article" date="2022" name="Int. J. Mol. Sci.">
        <title>Draft Genome of Tanacetum Coccineum: Genomic Comparison of Closely Related Tanacetum-Family Plants.</title>
        <authorList>
            <person name="Yamashiro T."/>
            <person name="Shiraishi A."/>
            <person name="Nakayama K."/>
            <person name="Satake H."/>
        </authorList>
    </citation>
    <scope>NUCLEOTIDE SEQUENCE</scope>
</reference>
<comment type="caution">
    <text evidence="3">The sequence shown here is derived from an EMBL/GenBank/DDBJ whole genome shotgun (WGS) entry which is preliminary data.</text>
</comment>
<feature type="compositionally biased region" description="Polar residues" evidence="1">
    <location>
        <begin position="23"/>
        <end position="34"/>
    </location>
</feature>
<evidence type="ECO:0000313" key="3">
    <source>
        <dbReference type="EMBL" id="GJT28513.1"/>
    </source>
</evidence>